<gene>
    <name evidence="1" type="ORF">VASRM7_371</name>
</gene>
<dbReference type="AlphaFoldDB" id="A0A097CSH6"/>
<organism evidence="1">
    <name type="scientific">Verrucosispora sp. MS100047</name>
    <dbReference type="NCBI Taxonomy" id="1410949"/>
    <lineage>
        <taxon>Bacteria</taxon>
        <taxon>Bacillati</taxon>
        <taxon>Actinomycetota</taxon>
        <taxon>Actinomycetes</taxon>
        <taxon>Micromonosporales</taxon>
        <taxon>Micromonosporaceae</taxon>
        <taxon>Micromonospora</taxon>
    </lineage>
</organism>
<accession>A0A097CSH6</accession>
<name>A0A097CSH6_9ACTN</name>
<dbReference type="EMBL" id="KF826668">
    <property type="protein sequence ID" value="AIS85610.1"/>
    <property type="molecule type" value="Genomic_DNA"/>
</dbReference>
<protein>
    <submittedName>
        <fullName evidence="1">Uncharacterized protein</fullName>
    </submittedName>
</protein>
<reference evidence="1" key="1">
    <citation type="submission" date="2013-11" db="EMBL/GenBank/DDBJ databases">
        <title>New antitubercular compounds from marine-derived Verrucosispora sp. MS100047.</title>
        <authorList>
            <person name="Huang P."/>
            <person name="Xie F."/>
            <person name="Wang Q."/>
            <person name="Wang J."/>
            <person name="Wang Q."/>
            <person name="Abdel-Mageed W.M."/>
            <person name="Liu M."/>
            <person name="Han J."/>
            <person name="Song F."/>
            <person name="Dai H."/>
            <person name="Liu X."/>
            <person name="Zhang L."/>
        </authorList>
    </citation>
    <scope>NUCLEOTIDE SEQUENCE</scope>
    <source>
        <strain evidence="1">MS100047</strain>
    </source>
</reference>
<sequence>MAGDHDRYGQRQAQPELAPERLRIVPRMLVMPAMPRVLVMPAVLPRMPPVLAVPRHPIPTSPLTIYP</sequence>
<proteinExistence type="predicted"/>
<evidence type="ECO:0000313" key="1">
    <source>
        <dbReference type="EMBL" id="AIS85610.1"/>
    </source>
</evidence>